<dbReference type="Gene3D" id="2.40.360.20">
    <property type="match status" value="1"/>
</dbReference>
<dbReference type="Gene3D" id="3.40.50.1820">
    <property type="entry name" value="alpha/beta hydrolase"/>
    <property type="match status" value="1"/>
</dbReference>
<gene>
    <name evidence="4" type="primary">ptpA_8</name>
    <name evidence="4" type="ORF">LuPra_05568</name>
</gene>
<keyword evidence="5" id="KW-1185">Reference proteome</keyword>
<dbReference type="GO" id="GO:0006508">
    <property type="term" value="P:proteolysis"/>
    <property type="evidence" value="ECO:0007669"/>
    <property type="project" value="InterPro"/>
</dbReference>
<dbReference type="Pfam" id="PF00326">
    <property type="entry name" value="Peptidase_S9"/>
    <property type="match status" value="1"/>
</dbReference>
<dbReference type="SUPFAM" id="SSF82171">
    <property type="entry name" value="DPP6 N-terminal domain-like"/>
    <property type="match status" value="1"/>
</dbReference>
<dbReference type="InterPro" id="IPR029058">
    <property type="entry name" value="AB_hydrolase_fold"/>
</dbReference>
<dbReference type="AlphaFoldDB" id="A0A143PUF8"/>
<dbReference type="InterPro" id="IPR011042">
    <property type="entry name" value="6-blade_b-propeller_TolB-like"/>
</dbReference>
<dbReference type="InterPro" id="IPR001375">
    <property type="entry name" value="Peptidase_S9_cat"/>
</dbReference>
<evidence type="ECO:0000256" key="1">
    <source>
        <dbReference type="ARBA" id="ARBA00022801"/>
    </source>
</evidence>
<dbReference type="EMBL" id="CP015136">
    <property type="protein sequence ID" value="AMY12295.1"/>
    <property type="molecule type" value="Genomic_DNA"/>
</dbReference>
<feature type="chain" id="PRO_5007511978" evidence="2">
    <location>
        <begin position="25"/>
        <end position="891"/>
    </location>
</feature>
<name>A0A143PUF8_LUTPR</name>
<reference evidence="4 5" key="1">
    <citation type="journal article" date="2016" name="Genome Announc.">
        <title>First Complete Genome Sequence of a Subdivision 6 Acidobacterium Strain.</title>
        <authorList>
            <person name="Huang S."/>
            <person name="Vieira S."/>
            <person name="Bunk B."/>
            <person name="Riedel T."/>
            <person name="Sproer C."/>
            <person name="Overmann J."/>
        </authorList>
    </citation>
    <scope>NUCLEOTIDE SEQUENCE [LARGE SCALE GENOMIC DNA]</scope>
    <source>
        <strain evidence="5">DSM 100886 HEG_-6_39</strain>
    </source>
</reference>
<feature type="domain" description="Peptidase S9 prolyl oligopeptidase catalytic" evidence="3">
    <location>
        <begin position="432"/>
        <end position="646"/>
    </location>
</feature>
<keyword evidence="2" id="KW-0732">Signal</keyword>
<dbReference type="EC" id="3.4.14.12" evidence="4"/>
<dbReference type="RefSeq" id="WP_234800584.1">
    <property type="nucleotide sequence ID" value="NZ_CP015136.1"/>
</dbReference>
<dbReference type="KEGG" id="abac:LuPra_05568"/>
<dbReference type="STRING" id="1855912.LuPra_05568"/>
<dbReference type="Proteomes" id="UP000076079">
    <property type="component" value="Chromosome"/>
</dbReference>
<dbReference type="SUPFAM" id="SSF53474">
    <property type="entry name" value="alpha/beta-Hydrolases"/>
    <property type="match status" value="1"/>
</dbReference>
<evidence type="ECO:0000259" key="3">
    <source>
        <dbReference type="Pfam" id="PF00326"/>
    </source>
</evidence>
<keyword evidence="1 4" id="KW-0378">Hydrolase</keyword>
<sequence precursor="true">MQRTLSFLLWSGVAVAVMSGMALAQPAGQPPLIDRALFFGDPEISGSQLSPDGQYLSFIKPFNGTRNIWVKKADEPFANARAITNDQKRPIANYFWSRDSRYVLYSQDQGGDENFNVYAVDPKAAPAAGQPVPVARNLTDAKGVRALIYSVPKSDPDVMYVGINERDKAWHDLYKVKISTGERTLVRENKDKVAGWVFDEAGQLRLGARTTDNGSTEILRVDKDALVKVYECNVFETCQPIRFHKDATQAYLITNKGDVDLIGLVLFDPSSSKTTLVESDPKRRVDLGNAVFSDKTGDLLATQYEDERVRWYVKEPSFKADFDFIEKRFPGKDVNFQSSTADEQRWIVVVASDTDPGEVFVYDRATRKVTPQYKVRETLPRDQLAPMTTLTYPSSDGLQIPAYLTLPRGIPAKALPLMVVPHGGPWGRDTWGYDTFAQFLANRGYAVLQPNFRASTGYGKKFLNLGNGKWGETMQDDITWGVKHLVAQGTVDPKRVGIMGGSYGGYATLAGVAFTPDLYSAGVAIVAPSNLLTLLDSIPPYWESIRTVFNVRMGDPGKADDKARLMKQSPLNSADRIHTPLMVVQGQNDPRVKRAESDQIVIALRDRGFPVEYLVAPDEGHGFARPVNNMAMIASTEKFLARHLGGRFQEEMPADVATRLKEITVDPKTVTLTAAATAAAGAPKPAADLAPMKATYSASIAMGGQSMAMKIAQEAREENGTWVFTETADTPMGAATDSAVIEKGTLLIKKRTVKQGPADIALDFSDKAITGTLAMNGQSRPVNVALDGPVFADGPGSHAVIAHLPLAQGYTTSFRNLDLRSQKVEVKQLAVVGRESVTVPAGTFDAWKVEVKGADGGVTTLWVAADSRQVAKISATLPAMNGAVLTAELEK</sequence>
<evidence type="ECO:0000313" key="5">
    <source>
        <dbReference type="Proteomes" id="UP000076079"/>
    </source>
</evidence>
<dbReference type="PATRIC" id="fig|1813736.3.peg.5855"/>
<reference evidence="5" key="2">
    <citation type="submission" date="2016-04" db="EMBL/GenBank/DDBJ databases">
        <title>First Complete Genome Sequence of a Subdivision 6 Acidobacterium.</title>
        <authorList>
            <person name="Huang S."/>
            <person name="Vieira S."/>
            <person name="Bunk B."/>
            <person name="Riedel T."/>
            <person name="Sproeer C."/>
            <person name="Overmann J."/>
        </authorList>
    </citation>
    <scope>NUCLEOTIDE SEQUENCE [LARGE SCALE GENOMIC DNA]</scope>
    <source>
        <strain evidence="5">DSM 100886 HEG_-6_39</strain>
    </source>
</reference>
<accession>A0A143PUF8</accession>
<evidence type="ECO:0000256" key="2">
    <source>
        <dbReference type="SAM" id="SignalP"/>
    </source>
</evidence>
<organism evidence="4 5">
    <name type="scientific">Luteitalea pratensis</name>
    <dbReference type="NCBI Taxonomy" id="1855912"/>
    <lineage>
        <taxon>Bacteria</taxon>
        <taxon>Pseudomonadati</taxon>
        <taxon>Acidobacteriota</taxon>
        <taxon>Vicinamibacteria</taxon>
        <taxon>Vicinamibacterales</taxon>
        <taxon>Vicinamibacteraceae</taxon>
        <taxon>Luteitalea</taxon>
    </lineage>
</organism>
<protein>
    <submittedName>
        <fullName evidence="4">Prolyl tripeptidyl peptidase</fullName>
        <ecNumber evidence="4">3.4.14.12</ecNumber>
    </submittedName>
</protein>
<dbReference type="PANTHER" id="PTHR42776">
    <property type="entry name" value="SERINE PEPTIDASE S9 FAMILY MEMBER"/>
    <property type="match status" value="1"/>
</dbReference>
<proteinExistence type="predicted"/>
<dbReference type="InterPro" id="IPR021457">
    <property type="entry name" value="DUF3108"/>
</dbReference>
<dbReference type="PANTHER" id="PTHR42776:SF27">
    <property type="entry name" value="DIPEPTIDYL PEPTIDASE FAMILY MEMBER 6"/>
    <property type="match status" value="1"/>
</dbReference>
<evidence type="ECO:0000313" key="4">
    <source>
        <dbReference type="EMBL" id="AMY12295.1"/>
    </source>
</evidence>
<dbReference type="GO" id="GO:0004252">
    <property type="term" value="F:serine-type endopeptidase activity"/>
    <property type="evidence" value="ECO:0007669"/>
    <property type="project" value="TreeGrafter"/>
</dbReference>
<feature type="signal peptide" evidence="2">
    <location>
        <begin position="1"/>
        <end position="24"/>
    </location>
</feature>
<dbReference type="Gene3D" id="2.120.10.30">
    <property type="entry name" value="TolB, C-terminal domain"/>
    <property type="match status" value="1"/>
</dbReference>
<dbReference type="Pfam" id="PF11306">
    <property type="entry name" value="DUF3108"/>
    <property type="match status" value="1"/>
</dbReference>